<accession>A0A7J2U287</accession>
<reference evidence="1" key="1">
    <citation type="journal article" date="2020" name="mSystems">
        <title>Genome- and Community-Level Interaction Insights into Carbon Utilization and Element Cycling Functions of Hydrothermarchaeota in Hydrothermal Sediment.</title>
        <authorList>
            <person name="Zhou Z."/>
            <person name="Liu Y."/>
            <person name="Xu W."/>
            <person name="Pan J."/>
            <person name="Luo Z.H."/>
            <person name="Li M."/>
        </authorList>
    </citation>
    <scope>NUCLEOTIDE SEQUENCE [LARGE SCALE GENOMIC DNA]</scope>
    <source>
        <strain evidence="1">SpSt-125</strain>
    </source>
</reference>
<gene>
    <name evidence="1" type="ORF">ENO26_05265</name>
</gene>
<sequence>MKRIGLITIGQSPRVDVVPDIKVVLGDVEVIECGALDDLSEIEIGALIPREGEYILVTRLRDGTEVKVSREKIIPLMQKCIDRLEQVADVISLLCTGDFPELRSKKILIEPSKLLLNIVSTFNIKKLGVIVPDPRQVDTVVKRWYRVVEDVVIDSFSPYTGDIKKLPEIAKRFSDRDLIVLDCIGYNIEVKRIVMGIAKKPVVLPRTILARILRELTEVV</sequence>
<comment type="caution">
    <text evidence="1">The sequence shown here is derived from an EMBL/GenBank/DDBJ whole genome shotgun (WGS) entry which is preliminary data.</text>
</comment>
<name>A0A7J2U287_9CREN</name>
<protein>
    <submittedName>
        <fullName evidence="1">AroM family protein</fullName>
    </submittedName>
</protein>
<evidence type="ECO:0000313" key="1">
    <source>
        <dbReference type="EMBL" id="HEM66960.1"/>
    </source>
</evidence>
<organism evidence="1">
    <name type="scientific">Ignisphaera aggregans</name>
    <dbReference type="NCBI Taxonomy" id="334771"/>
    <lineage>
        <taxon>Archaea</taxon>
        <taxon>Thermoproteota</taxon>
        <taxon>Thermoprotei</taxon>
        <taxon>Desulfurococcales</taxon>
        <taxon>Desulfurococcaceae</taxon>
        <taxon>Ignisphaera</taxon>
    </lineage>
</organism>
<dbReference type="AlphaFoldDB" id="A0A7J2U287"/>
<proteinExistence type="predicted"/>
<dbReference type="EMBL" id="DSEU01000039">
    <property type="protein sequence ID" value="HEM66960.1"/>
    <property type="molecule type" value="Genomic_DNA"/>
</dbReference>
<dbReference type="InterPro" id="IPR010843">
    <property type="entry name" value="Uncharacterised_AroM"/>
</dbReference>
<dbReference type="Pfam" id="PF07302">
    <property type="entry name" value="AroM"/>
    <property type="match status" value="1"/>
</dbReference>
<dbReference type="NCBIfam" id="NF007788">
    <property type="entry name" value="PRK10481.1"/>
    <property type="match status" value="1"/>
</dbReference>